<dbReference type="OrthoDB" id="443318at2759"/>
<dbReference type="AlphaFoldDB" id="A0A8H6YUA0"/>
<evidence type="ECO:0000256" key="5">
    <source>
        <dbReference type="ARBA" id="ARBA00023180"/>
    </source>
</evidence>
<keyword evidence="8" id="KW-1185">Reference proteome</keyword>
<sequence length="501" mass="55103">MRDSGVKLPLLPQGQSLSDPLSRTDRSNFTRTRWLAGSALVLTWVLFSWRHWHSAQSKADPFYANITSPTNICSSPQGPAVSHAGYIGLKGDSEATPKRSFFWYFEAEHDAENAPIILTTGGGPGTSGMMNPLAAQGPCLVAENGTVPNPNRWTEHYNLIALDHPVGVGASYGTQVNNSRSAAIDVYDFLQKFFHLFPRLVGNQFILSGGSYGGVYVPHTATVIHEQNIALAAGKGQPGAVHINLESMMVSNPVSDATSHYTWMLQTRCYNVPDMYNASTCAEMFKILPNCLESIQLAQQAPGWSVERRIAAQKICRALDVGDTHGTVVEDVRKKCDAKKSSDCLPPSFGWTEAFFRRPEIKNALGIPEHMDFRTLAHDVSDEFRKYGDIIQPAYLLYKPLLEAGIRLLHYVGATDANCAWPGVISFLKLLQSPFQDKFLRAPDVPWPTAEDATVRVVGEGAGNMTYILIAQGGHFVARDQPALVKSIVEHWVDNVPFLSD</sequence>
<accession>A0A8H6YUA0</accession>
<evidence type="ECO:0000256" key="2">
    <source>
        <dbReference type="ARBA" id="ARBA00022645"/>
    </source>
</evidence>
<gene>
    <name evidence="7" type="ORF">MVEN_00347300</name>
</gene>
<dbReference type="EMBL" id="JACAZI010000003">
    <property type="protein sequence ID" value="KAF7364774.1"/>
    <property type="molecule type" value="Genomic_DNA"/>
</dbReference>
<evidence type="ECO:0008006" key="9">
    <source>
        <dbReference type="Google" id="ProtNLM"/>
    </source>
</evidence>
<evidence type="ECO:0000313" key="7">
    <source>
        <dbReference type="EMBL" id="KAF7364774.1"/>
    </source>
</evidence>
<dbReference type="InterPro" id="IPR029058">
    <property type="entry name" value="AB_hydrolase_fold"/>
</dbReference>
<evidence type="ECO:0000256" key="1">
    <source>
        <dbReference type="ARBA" id="ARBA00009431"/>
    </source>
</evidence>
<proteinExistence type="inferred from homology"/>
<name>A0A8H6YUA0_9AGAR</name>
<dbReference type="Gene3D" id="1.10.287.410">
    <property type="match status" value="1"/>
</dbReference>
<keyword evidence="4" id="KW-0378">Hydrolase</keyword>
<comment type="caution">
    <text evidence="7">The sequence shown here is derived from an EMBL/GenBank/DDBJ whole genome shotgun (WGS) entry which is preliminary data.</text>
</comment>
<evidence type="ECO:0000313" key="8">
    <source>
        <dbReference type="Proteomes" id="UP000620124"/>
    </source>
</evidence>
<comment type="similarity">
    <text evidence="1">Belongs to the peptidase S10 family.</text>
</comment>
<dbReference type="PRINTS" id="PR00724">
    <property type="entry name" value="CRBOXYPTASEC"/>
</dbReference>
<organism evidence="7 8">
    <name type="scientific">Mycena venus</name>
    <dbReference type="NCBI Taxonomy" id="2733690"/>
    <lineage>
        <taxon>Eukaryota</taxon>
        <taxon>Fungi</taxon>
        <taxon>Dikarya</taxon>
        <taxon>Basidiomycota</taxon>
        <taxon>Agaricomycotina</taxon>
        <taxon>Agaricomycetes</taxon>
        <taxon>Agaricomycetidae</taxon>
        <taxon>Agaricales</taxon>
        <taxon>Marasmiineae</taxon>
        <taxon>Mycenaceae</taxon>
        <taxon>Mycena</taxon>
    </lineage>
</organism>
<dbReference type="GO" id="GO:0006508">
    <property type="term" value="P:proteolysis"/>
    <property type="evidence" value="ECO:0007669"/>
    <property type="project" value="UniProtKB-KW"/>
</dbReference>
<evidence type="ECO:0000256" key="6">
    <source>
        <dbReference type="SAM" id="MobiDB-lite"/>
    </source>
</evidence>
<keyword evidence="3" id="KW-0645">Protease</keyword>
<dbReference type="Pfam" id="PF00450">
    <property type="entry name" value="Peptidase_S10"/>
    <property type="match status" value="1"/>
</dbReference>
<dbReference type="SUPFAM" id="SSF53474">
    <property type="entry name" value="alpha/beta-Hydrolases"/>
    <property type="match status" value="1"/>
</dbReference>
<dbReference type="InterPro" id="IPR001563">
    <property type="entry name" value="Peptidase_S10"/>
</dbReference>
<reference evidence="7" key="1">
    <citation type="submission" date="2020-05" db="EMBL/GenBank/DDBJ databases">
        <title>Mycena genomes resolve the evolution of fungal bioluminescence.</title>
        <authorList>
            <person name="Tsai I.J."/>
        </authorList>
    </citation>
    <scope>NUCLEOTIDE SEQUENCE</scope>
    <source>
        <strain evidence="7">CCC161011</strain>
    </source>
</reference>
<dbReference type="PANTHER" id="PTHR11802:SF201">
    <property type="entry name" value="CARBOXYPEPTIDASE"/>
    <property type="match status" value="1"/>
</dbReference>
<dbReference type="Gene3D" id="3.40.50.1820">
    <property type="entry name" value="alpha/beta hydrolase"/>
    <property type="match status" value="1"/>
</dbReference>
<protein>
    <recommendedName>
        <fullName evidence="9">Alpha/beta-hydrolase</fullName>
    </recommendedName>
</protein>
<dbReference type="PANTHER" id="PTHR11802">
    <property type="entry name" value="SERINE PROTEASE FAMILY S10 SERINE CARBOXYPEPTIDASE"/>
    <property type="match status" value="1"/>
</dbReference>
<evidence type="ECO:0000256" key="4">
    <source>
        <dbReference type="ARBA" id="ARBA00022801"/>
    </source>
</evidence>
<dbReference type="Proteomes" id="UP000620124">
    <property type="component" value="Unassembled WGS sequence"/>
</dbReference>
<dbReference type="GO" id="GO:0004185">
    <property type="term" value="F:serine-type carboxypeptidase activity"/>
    <property type="evidence" value="ECO:0007669"/>
    <property type="project" value="InterPro"/>
</dbReference>
<feature type="region of interest" description="Disordered" evidence="6">
    <location>
        <begin position="1"/>
        <end position="25"/>
    </location>
</feature>
<keyword evidence="2" id="KW-0121">Carboxypeptidase</keyword>
<evidence type="ECO:0000256" key="3">
    <source>
        <dbReference type="ARBA" id="ARBA00022670"/>
    </source>
</evidence>
<keyword evidence="5" id="KW-0325">Glycoprotein</keyword>